<keyword evidence="3" id="KW-1185">Reference proteome</keyword>
<dbReference type="OMA" id="FERGLWF"/>
<feature type="region of interest" description="Disordered" evidence="1">
    <location>
        <begin position="88"/>
        <end position="153"/>
    </location>
</feature>
<feature type="region of interest" description="Disordered" evidence="1">
    <location>
        <begin position="1"/>
        <end position="35"/>
    </location>
</feature>
<feature type="compositionally biased region" description="Low complexity" evidence="1">
    <location>
        <begin position="107"/>
        <end position="125"/>
    </location>
</feature>
<reference evidence="2 3" key="1">
    <citation type="journal article" date="2014" name="Nat. Commun.">
        <title>Klebsormidium flaccidum genome reveals primary factors for plant terrestrial adaptation.</title>
        <authorList>
            <person name="Hori K."/>
            <person name="Maruyama F."/>
            <person name="Fujisawa T."/>
            <person name="Togashi T."/>
            <person name="Yamamoto N."/>
            <person name="Seo M."/>
            <person name="Sato S."/>
            <person name="Yamada T."/>
            <person name="Mori H."/>
            <person name="Tajima N."/>
            <person name="Moriyama T."/>
            <person name="Ikeuchi M."/>
            <person name="Watanabe M."/>
            <person name="Wada H."/>
            <person name="Kobayashi K."/>
            <person name="Saito M."/>
            <person name="Masuda T."/>
            <person name="Sasaki-Sekimoto Y."/>
            <person name="Mashiguchi K."/>
            <person name="Awai K."/>
            <person name="Shimojima M."/>
            <person name="Masuda S."/>
            <person name="Iwai M."/>
            <person name="Nobusawa T."/>
            <person name="Narise T."/>
            <person name="Kondo S."/>
            <person name="Saito H."/>
            <person name="Sato R."/>
            <person name="Murakawa M."/>
            <person name="Ihara Y."/>
            <person name="Oshima-Yamada Y."/>
            <person name="Ohtaka K."/>
            <person name="Satoh M."/>
            <person name="Sonobe K."/>
            <person name="Ishii M."/>
            <person name="Ohtani R."/>
            <person name="Kanamori-Sato M."/>
            <person name="Honoki R."/>
            <person name="Miyazaki D."/>
            <person name="Mochizuki H."/>
            <person name="Umetsu J."/>
            <person name="Higashi K."/>
            <person name="Shibata D."/>
            <person name="Kamiya Y."/>
            <person name="Sato N."/>
            <person name="Nakamura Y."/>
            <person name="Tabata S."/>
            <person name="Ida S."/>
            <person name="Kurokawa K."/>
            <person name="Ohta H."/>
        </authorList>
    </citation>
    <scope>NUCLEOTIDE SEQUENCE [LARGE SCALE GENOMIC DNA]</scope>
    <source>
        <strain evidence="2 3">NIES-2285</strain>
    </source>
</reference>
<proteinExistence type="predicted"/>
<accession>A0A1Y1HRN4</accession>
<sequence length="153" mass="15161">MSHGNEPLQRDTGTTPAPTTPAPTVPSSAFPGPDGTCLSSPATANQCYNSDGSQSICCAGQCFDATGSSYTCCPAGVGCPAPPMPTPACATADVPSGAPTVAPTNVPTGTPRPTAPPTTCNPASPLSNQASKNRVKVKCRASRQDSEAGPVVS</sequence>
<dbReference type="AlphaFoldDB" id="A0A1Y1HRN4"/>
<evidence type="ECO:0000256" key="1">
    <source>
        <dbReference type="SAM" id="MobiDB-lite"/>
    </source>
</evidence>
<evidence type="ECO:0000313" key="2">
    <source>
        <dbReference type="EMBL" id="GAQ79227.1"/>
    </source>
</evidence>
<dbReference type="EMBL" id="DF236975">
    <property type="protein sequence ID" value="GAQ79227.1"/>
    <property type="molecule type" value="Genomic_DNA"/>
</dbReference>
<protein>
    <submittedName>
        <fullName evidence="2">Uncharacterized protein</fullName>
    </submittedName>
</protein>
<gene>
    <name evidence="2" type="ORF">KFL_000260430</name>
</gene>
<organism evidence="2 3">
    <name type="scientific">Klebsormidium nitens</name>
    <name type="common">Green alga</name>
    <name type="synonym">Ulothrix nitens</name>
    <dbReference type="NCBI Taxonomy" id="105231"/>
    <lineage>
        <taxon>Eukaryota</taxon>
        <taxon>Viridiplantae</taxon>
        <taxon>Streptophyta</taxon>
        <taxon>Klebsormidiophyceae</taxon>
        <taxon>Klebsormidiales</taxon>
        <taxon>Klebsormidiaceae</taxon>
        <taxon>Klebsormidium</taxon>
    </lineage>
</organism>
<name>A0A1Y1HRN4_KLENI</name>
<dbReference type="Proteomes" id="UP000054558">
    <property type="component" value="Unassembled WGS sequence"/>
</dbReference>
<evidence type="ECO:0000313" key="3">
    <source>
        <dbReference type="Proteomes" id="UP000054558"/>
    </source>
</evidence>